<evidence type="ECO:0000256" key="1">
    <source>
        <dbReference type="SAM" id="MobiDB-lite"/>
    </source>
</evidence>
<feature type="compositionally biased region" description="Basic and acidic residues" evidence="1">
    <location>
        <begin position="719"/>
        <end position="745"/>
    </location>
</feature>
<feature type="compositionally biased region" description="Basic and acidic residues" evidence="1">
    <location>
        <begin position="193"/>
        <end position="207"/>
    </location>
</feature>
<feature type="compositionally biased region" description="Polar residues" evidence="1">
    <location>
        <begin position="26"/>
        <end position="46"/>
    </location>
</feature>
<name>A0A168FM17_CORDF</name>
<feature type="compositionally biased region" description="Polar residues" evidence="1">
    <location>
        <begin position="539"/>
        <end position="548"/>
    </location>
</feature>
<feature type="compositionally biased region" description="Basic and acidic residues" evidence="1">
    <location>
        <begin position="407"/>
        <end position="418"/>
    </location>
</feature>
<feature type="compositionally biased region" description="Basic and acidic residues" evidence="1">
    <location>
        <begin position="777"/>
        <end position="859"/>
    </location>
</feature>
<dbReference type="STRING" id="1081108.A0A168FM17"/>
<feature type="region of interest" description="Disordered" evidence="1">
    <location>
        <begin position="717"/>
        <end position="859"/>
    </location>
</feature>
<gene>
    <name evidence="3" type="ORF">LEL_07353</name>
</gene>
<dbReference type="Pfam" id="PF26118">
    <property type="entry name" value="DUF8035"/>
    <property type="match status" value="1"/>
</dbReference>
<feature type="compositionally biased region" description="Polar residues" evidence="1">
    <location>
        <begin position="565"/>
        <end position="575"/>
    </location>
</feature>
<feature type="compositionally biased region" description="Basic and acidic residues" evidence="1">
    <location>
        <begin position="444"/>
        <end position="455"/>
    </location>
</feature>
<dbReference type="AlphaFoldDB" id="A0A168FM17"/>
<feature type="compositionally biased region" description="Polar residues" evidence="1">
    <location>
        <begin position="158"/>
        <end position="167"/>
    </location>
</feature>
<feature type="compositionally biased region" description="Basic and acidic residues" evidence="1">
    <location>
        <begin position="362"/>
        <end position="396"/>
    </location>
</feature>
<protein>
    <recommendedName>
        <fullName evidence="2">DUF8035 domain-containing protein</fullName>
    </recommendedName>
</protein>
<feature type="region of interest" description="Disordered" evidence="1">
    <location>
        <begin position="193"/>
        <end position="668"/>
    </location>
</feature>
<feature type="compositionally biased region" description="Basic and acidic residues" evidence="1">
    <location>
        <begin position="129"/>
        <end position="154"/>
    </location>
</feature>
<evidence type="ECO:0000313" key="3">
    <source>
        <dbReference type="EMBL" id="OAA75365.1"/>
    </source>
</evidence>
<feature type="compositionally biased region" description="Basic and acidic residues" evidence="1">
    <location>
        <begin position="486"/>
        <end position="496"/>
    </location>
</feature>
<feature type="compositionally biased region" description="Basic and acidic residues" evidence="1">
    <location>
        <begin position="249"/>
        <end position="264"/>
    </location>
</feature>
<comment type="caution">
    <text evidence="3">The sequence shown here is derived from an EMBL/GenBank/DDBJ whole genome shotgun (WGS) entry which is preliminary data.</text>
</comment>
<organism evidence="3 4">
    <name type="scientific">Akanthomyces lecanii RCEF 1005</name>
    <dbReference type="NCBI Taxonomy" id="1081108"/>
    <lineage>
        <taxon>Eukaryota</taxon>
        <taxon>Fungi</taxon>
        <taxon>Dikarya</taxon>
        <taxon>Ascomycota</taxon>
        <taxon>Pezizomycotina</taxon>
        <taxon>Sordariomycetes</taxon>
        <taxon>Hypocreomycetidae</taxon>
        <taxon>Hypocreales</taxon>
        <taxon>Cordycipitaceae</taxon>
        <taxon>Akanthomyces</taxon>
        <taxon>Cordyceps confragosa</taxon>
    </lineage>
</organism>
<reference evidence="3 4" key="1">
    <citation type="journal article" date="2016" name="Genome Biol. Evol.">
        <title>Divergent and convergent evolution of fungal pathogenicity.</title>
        <authorList>
            <person name="Shang Y."/>
            <person name="Xiao G."/>
            <person name="Zheng P."/>
            <person name="Cen K."/>
            <person name="Zhan S."/>
            <person name="Wang C."/>
        </authorList>
    </citation>
    <scope>NUCLEOTIDE SEQUENCE [LARGE SCALE GENOMIC DNA]</scope>
    <source>
        <strain evidence="3 4">RCEF 1005</strain>
    </source>
</reference>
<evidence type="ECO:0000259" key="2">
    <source>
        <dbReference type="Pfam" id="PF26118"/>
    </source>
</evidence>
<dbReference type="InterPro" id="IPR058348">
    <property type="entry name" value="DUF8035"/>
</dbReference>
<feature type="compositionally biased region" description="Basic and acidic residues" evidence="1">
    <location>
        <begin position="50"/>
        <end position="59"/>
    </location>
</feature>
<feature type="compositionally biased region" description="Basic and acidic residues" evidence="1">
    <location>
        <begin position="101"/>
        <end position="110"/>
    </location>
</feature>
<feature type="compositionally biased region" description="Basic and acidic residues" evidence="1">
    <location>
        <begin position="325"/>
        <end position="336"/>
    </location>
</feature>
<feature type="domain" description="DUF8035" evidence="2">
    <location>
        <begin position="669"/>
        <end position="722"/>
    </location>
</feature>
<proteinExistence type="predicted"/>
<evidence type="ECO:0000313" key="4">
    <source>
        <dbReference type="Proteomes" id="UP000076881"/>
    </source>
</evidence>
<feature type="compositionally biased region" description="Polar residues" evidence="1">
    <location>
        <begin position="86"/>
        <end position="98"/>
    </location>
</feature>
<feature type="compositionally biased region" description="Basic and acidic residues" evidence="1">
    <location>
        <begin position="223"/>
        <end position="234"/>
    </location>
</feature>
<dbReference type="Proteomes" id="UP000076881">
    <property type="component" value="Unassembled WGS sequence"/>
</dbReference>
<dbReference type="OrthoDB" id="5418088at2759"/>
<accession>A0A168FM17</accession>
<keyword evidence="4" id="KW-1185">Reference proteome</keyword>
<feature type="compositionally biased region" description="Basic and acidic residues" evidence="1">
    <location>
        <begin position="642"/>
        <end position="664"/>
    </location>
</feature>
<feature type="compositionally biased region" description="Basic and acidic residues" evidence="1">
    <location>
        <begin position="622"/>
        <end position="631"/>
    </location>
</feature>
<dbReference type="EMBL" id="AZHF01000005">
    <property type="protein sequence ID" value="OAA75365.1"/>
    <property type="molecule type" value="Genomic_DNA"/>
</dbReference>
<feature type="region of interest" description="Disordered" evidence="1">
    <location>
        <begin position="1"/>
        <end position="178"/>
    </location>
</feature>
<dbReference type="PANTHER" id="PTHR42081">
    <property type="entry name" value="ZINC FINGER PROTEIN DHHC DOMAIN CONTAINING PROTEIN"/>
    <property type="match status" value="1"/>
</dbReference>
<feature type="compositionally biased region" description="Low complexity" evidence="1">
    <location>
        <begin position="427"/>
        <end position="443"/>
    </location>
</feature>
<dbReference type="PANTHER" id="PTHR42081:SF2">
    <property type="entry name" value="NIPPED-B-LIKE PROTEIN B"/>
    <property type="match status" value="1"/>
</dbReference>
<sequence length="859" mass="96372">MVYQPSYADESYSIPSGSRYPVTTPRGYSSSTATSGQPTTTRTYAVTQDGRFHPRTRDHSHTRRSTMDSTVRPPVIITTTQKDRSQNNLALGTGTRNGSPIRDDHRHGDSQHYAVPASTRRSRSSARPYHGDDYPRRRDRGDSLLTPHDAESYRQARPSATRSSNPRPSAALIDYGDDGYKYTNAGELVRYDLDNSKPSRSQRHDGLNQDYYRPKPVYANSHRRTDGRRYETDRAYVVPHGGPPPSTRGFDKISRDGAIDRDRQAPPAAPKPPKPLPHSEATSSLRDAKDVRHSRPVSVSQEPPYRDNSYYLRDDFRDRRGHVRGRSDDRGAENKRPHSTQFYNDSVPNRGFGVRASPDAALDGRRDDRRSREEPRRNDYLHSGEKPLSEPRKATQDRPLSFSGTSKHPESDRKDNGRDTSYSILETAGTGLGITAAAAGFAASRRDTEPARGPEEQTETTYGAHAGNLTRHETEAASARVLGEASNDRYSPRPEASRAGAEKSAGLSDHGGASLIQHNAPSASDSDDAGKGRVRSKQRPSNSFNPNDTGDLRQIKEQLAALRVQDNQKQTSDSLSGEIERRPRSASPRNEAPGISEPGREDENYAVGFPIEKKHARVVSPPRDKRDEKPLRGILKQPSARFPEDSNPIREGVAPHKEDKKLKEVPPGARWTSISRKIVNPEALTIGKERFEERADVVIVLRVLSKEEIQAYAAATQVLRERRREREDPDREQERRRHHDDDSSQPHRRHRHHGDDGEYDNDVDGEAQGRGMDLSDDEKQRGARDDGSDSSGQRDEVGKDNEGVRRPKRGAQDGETGERRRGRTHSDDRDGDIERRGNIRRDGGEEREQHRSDGDKYPR</sequence>
<feature type="compositionally biased region" description="Pro residues" evidence="1">
    <location>
        <begin position="267"/>
        <end position="276"/>
    </location>
</feature>